<evidence type="ECO:0000313" key="3">
    <source>
        <dbReference type="Proteomes" id="UP000611640"/>
    </source>
</evidence>
<evidence type="ECO:0000313" key="2">
    <source>
        <dbReference type="EMBL" id="BCJ38313.1"/>
    </source>
</evidence>
<protein>
    <recommendedName>
        <fullName evidence="4">Mce-associated membrane protein</fullName>
    </recommendedName>
</protein>
<feature type="transmembrane region" description="Helical" evidence="1">
    <location>
        <begin position="24"/>
        <end position="47"/>
    </location>
</feature>
<name>A0A7R7HZJ3_9ACTN</name>
<evidence type="ECO:0008006" key="4">
    <source>
        <dbReference type="Google" id="ProtNLM"/>
    </source>
</evidence>
<evidence type="ECO:0000256" key="1">
    <source>
        <dbReference type="SAM" id="Phobius"/>
    </source>
</evidence>
<proteinExistence type="predicted"/>
<keyword evidence="1" id="KW-1133">Transmembrane helix</keyword>
<keyword evidence="1" id="KW-0472">Membrane</keyword>
<dbReference type="RefSeq" id="WP_203964371.1">
    <property type="nucleotide sequence ID" value="NZ_AP023355.1"/>
</dbReference>
<gene>
    <name evidence="2" type="ORF">Athai_58160</name>
</gene>
<dbReference type="AlphaFoldDB" id="A0A7R7HZJ3"/>
<accession>A0A7R7HZJ3</accession>
<sequence>MTAPYPAPTPPAPPGPTRTRAGTVTVFVLIGVVLICLGLGTTGYLLVVKVDPGAKQPTGAASGLLDAIFVQQDEKAAERYVCAKQRDAKSVQQLLDQAAQYQQAGSKVTWSDLTQTARHGDQATVTAVLHLRRNVGGQDRTDQQKWRFAVTDERGWRVCDIRTGR</sequence>
<keyword evidence="3" id="KW-1185">Reference proteome</keyword>
<dbReference type="KEGG" id="atl:Athai_58160"/>
<keyword evidence="1" id="KW-0812">Transmembrane</keyword>
<dbReference type="EMBL" id="AP023355">
    <property type="protein sequence ID" value="BCJ38313.1"/>
    <property type="molecule type" value="Genomic_DNA"/>
</dbReference>
<reference evidence="2 3" key="1">
    <citation type="submission" date="2020-08" db="EMBL/GenBank/DDBJ databases">
        <title>Whole genome shotgun sequence of Actinocatenispora thailandica NBRC 105041.</title>
        <authorList>
            <person name="Komaki H."/>
            <person name="Tamura T."/>
        </authorList>
    </citation>
    <scope>NUCLEOTIDE SEQUENCE [LARGE SCALE GENOMIC DNA]</scope>
    <source>
        <strain evidence="2 3">NBRC 105041</strain>
    </source>
</reference>
<organism evidence="2 3">
    <name type="scientific">Actinocatenispora thailandica</name>
    <dbReference type="NCBI Taxonomy" id="227318"/>
    <lineage>
        <taxon>Bacteria</taxon>
        <taxon>Bacillati</taxon>
        <taxon>Actinomycetota</taxon>
        <taxon>Actinomycetes</taxon>
        <taxon>Micromonosporales</taxon>
        <taxon>Micromonosporaceae</taxon>
        <taxon>Actinocatenispora</taxon>
    </lineage>
</organism>
<dbReference type="Proteomes" id="UP000611640">
    <property type="component" value="Chromosome"/>
</dbReference>